<dbReference type="Proteomes" id="UP000033140">
    <property type="component" value="Unassembled WGS sequence"/>
</dbReference>
<organism evidence="2 3">
    <name type="scientific">Saitoella complicata (strain BCRC 22490 / CBS 7301 / JCM 7358 / NBRC 10748 / NRRL Y-17804)</name>
    <dbReference type="NCBI Taxonomy" id="698492"/>
    <lineage>
        <taxon>Eukaryota</taxon>
        <taxon>Fungi</taxon>
        <taxon>Dikarya</taxon>
        <taxon>Ascomycota</taxon>
        <taxon>Taphrinomycotina</taxon>
        <taxon>Taphrinomycotina incertae sedis</taxon>
        <taxon>Saitoella</taxon>
    </lineage>
</organism>
<feature type="region of interest" description="Disordered" evidence="1">
    <location>
        <begin position="214"/>
        <end position="233"/>
    </location>
</feature>
<dbReference type="PANTHER" id="PTHR47372">
    <property type="entry name" value="DAUER UP-REGULATED-RELATED"/>
    <property type="match status" value="1"/>
</dbReference>
<dbReference type="RefSeq" id="XP_019025865.1">
    <property type="nucleotide sequence ID" value="XM_019169690.1"/>
</dbReference>
<comment type="caution">
    <text evidence="2">The sequence shown here is derived from an EMBL/GenBank/DDBJ whole genome shotgun (WGS) entry which is preliminary data.</text>
</comment>
<reference evidence="2 3" key="2">
    <citation type="journal article" date="2014" name="J. Gen. Appl. Microbiol.">
        <title>The early diverging ascomycetous budding yeast Saitoella complicata has three histone deacetylases belonging to the Clr6, Hos2, and Rpd3 lineages.</title>
        <authorList>
            <person name="Nishida H."/>
            <person name="Matsumoto T."/>
            <person name="Kondo S."/>
            <person name="Hamamoto M."/>
            <person name="Yoshikawa H."/>
        </authorList>
    </citation>
    <scope>NUCLEOTIDE SEQUENCE [LARGE SCALE GENOMIC DNA]</scope>
    <source>
        <strain evidence="2 3">NRRL Y-17804</strain>
    </source>
</reference>
<feature type="region of interest" description="Disordered" evidence="1">
    <location>
        <begin position="570"/>
        <end position="601"/>
    </location>
</feature>
<reference evidence="2 3" key="3">
    <citation type="journal article" date="2015" name="Genome Announc.">
        <title>Draft Genome Sequence of the Archiascomycetous Yeast Saitoella complicata.</title>
        <authorList>
            <person name="Yamauchi K."/>
            <person name="Kondo S."/>
            <person name="Hamamoto M."/>
            <person name="Takahashi Y."/>
            <person name="Ogura Y."/>
            <person name="Hayashi T."/>
            <person name="Nishida H."/>
        </authorList>
    </citation>
    <scope>NUCLEOTIDE SEQUENCE [LARGE SCALE GENOMIC DNA]</scope>
    <source>
        <strain evidence="2 3">NRRL Y-17804</strain>
    </source>
</reference>
<reference evidence="2 3" key="1">
    <citation type="journal article" date="2011" name="J. Gen. Appl. Microbiol.">
        <title>Draft genome sequencing of the enigmatic yeast Saitoella complicata.</title>
        <authorList>
            <person name="Nishida H."/>
            <person name="Hamamoto M."/>
            <person name="Sugiyama J."/>
        </authorList>
    </citation>
    <scope>NUCLEOTIDE SEQUENCE [LARGE SCALE GENOMIC DNA]</scope>
    <source>
        <strain evidence="2 3">NRRL Y-17804</strain>
    </source>
</reference>
<dbReference type="EMBL" id="BACD03000056">
    <property type="protein sequence ID" value="GAO51975.1"/>
    <property type="molecule type" value="Genomic_DNA"/>
</dbReference>
<proteinExistence type="predicted"/>
<evidence type="ECO:0000313" key="2">
    <source>
        <dbReference type="EMBL" id="GAO51975.1"/>
    </source>
</evidence>
<dbReference type="PANTHER" id="PTHR47372:SF11">
    <property type="entry name" value="RE19971P"/>
    <property type="match status" value="1"/>
</dbReference>
<feature type="region of interest" description="Disordered" evidence="1">
    <location>
        <begin position="1"/>
        <end position="48"/>
    </location>
</feature>
<sequence>MVKTDLPGNPVVPEPLPLSAQDPITFPGAHESVHPNHNPYDQPYPLDSLGTQNGAIHSHFLDHLASYPLFHDVTSALQSHPLTARAAKTIKGSVAYVATYTGPISPYLAKADAIADGTLGMVEERFPVLKATKEEVGQKVEDGVGVVKSTVGVYAQAAEPFVKERVEPTVGPYLKPALDKVEGALNTYLPGPGEGENRSDAGFTMSYAEAAERANHPDWQSASSINEDRDSQPQVPRAYNLALMTASRVLPVVWNTTSWALTHPLAIPGALLNTASDVTTKATTAAYDIADKAKDELNRVYEAELEARGDKPGSRLSSRVRAGYGTIFTLRDEASSAIKDVVKPRVEVVKRTVGDVVVGVDKTAAKAVDLGVDITVHSIHRLESVAGRVERNLESGAEYVRGRGEEVIDTTKRAAGVVYDAAGNVIEQAEDVAAPYVDAAAEQAAVARDRAFETGEEVLGYAVGTAEEVGRGVRSAAEGVEPYVREGIETAKTGAKYAQATVEVGAEQVKVGVDAARTKASEVTSDISAKASEVKDEVEAKAGEVKGRVEAKAGEAKAKVEEKAGDVKKRKEEIDREEKIGGRFGPGKGVGEEHEVKGGEGTRVLRVV</sequence>
<accession>A0A0E9NRD1</accession>
<evidence type="ECO:0000256" key="1">
    <source>
        <dbReference type="SAM" id="MobiDB-lite"/>
    </source>
</evidence>
<dbReference type="Gene3D" id="1.20.120.20">
    <property type="entry name" value="Apolipoprotein"/>
    <property type="match status" value="1"/>
</dbReference>
<dbReference type="Pfam" id="PF17316">
    <property type="entry name" value="Perilipin_2"/>
    <property type="match status" value="1"/>
</dbReference>
<dbReference type="AlphaFoldDB" id="A0A0E9NRD1"/>
<protein>
    <submittedName>
        <fullName evidence="2">Uncharacterized protein</fullName>
    </submittedName>
</protein>
<dbReference type="OrthoDB" id="376826at2759"/>
<name>A0A0E9NRD1_SAICN</name>
<evidence type="ECO:0000313" key="3">
    <source>
        <dbReference type="Proteomes" id="UP000033140"/>
    </source>
</evidence>
<gene>
    <name evidence="2" type="ORF">G7K_6063-t1</name>
</gene>
<feature type="compositionally biased region" description="Basic and acidic residues" evidence="1">
    <location>
        <begin position="570"/>
        <end position="581"/>
    </location>
</feature>
<keyword evidence="3" id="KW-1185">Reference proteome</keyword>
<feature type="compositionally biased region" description="Basic and acidic residues" evidence="1">
    <location>
        <begin position="590"/>
        <end position="600"/>
    </location>
</feature>